<reference evidence="1 2" key="1">
    <citation type="submission" date="2019-09" db="EMBL/GenBank/DDBJ databases">
        <title>Whole-genome sequence of the purple sulfur bacterium Thiohalocapsa marina DSM 19078.</title>
        <authorList>
            <person name="Kyndt J.A."/>
            <person name="Meyer T.E."/>
        </authorList>
    </citation>
    <scope>NUCLEOTIDE SEQUENCE [LARGE SCALE GENOMIC DNA]</scope>
    <source>
        <strain evidence="1 2">DSM 19078</strain>
    </source>
</reference>
<protein>
    <submittedName>
        <fullName evidence="1">Phosphoglycerate mutase</fullName>
    </submittedName>
</protein>
<gene>
    <name evidence="1" type="ORF">F2Q65_15455</name>
</gene>
<accession>A0A5M8FIL3</accession>
<dbReference type="RefSeq" id="WP_150094310.1">
    <property type="nucleotide sequence ID" value="NZ_VWXX01000031.1"/>
</dbReference>
<dbReference type="EMBL" id="VWXX01000031">
    <property type="protein sequence ID" value="KAA6183586.1"/>
    <property type="molecule type" value="Genomic_DNA"/>
</dbReference>
<comment type="caution">
    <text evidence="1">The sequence shown here is derived from an EMBL/GenBank/DDBJ whole genome shotgun (WGS) entry which is preliminary data.</text>
</comment>
<keyword evidence="2" id="KW-1185">Reference proteome</keyword>
<sequence length="356" mass="38261">MKSAGNDTTVLELLVPGLLGPVPPSPQAPPKTPVLDRLLARGRPTDSLGGDLTAALLERFGVDASAPYCLAADDPEWDRAGFWMHADPVHLRPDRDLLRLFDARHLVIGQDEAAALVAAFNAHFAADGLWLVAPAASRWYLRCDSAPALQTQPLAAVIGQHIDGFLPVGADAPRWASLMNEAQMLLFQSPVNRRREAAGQPAVNGLWTWGGGLWRPPTAADPPDRVLGDMPLARGLALAAGIPLRGDDGPGLVEVGELAKLLDPAEAPGRVLAIWQGLQEALLAQDEAAWAQAAEALDRALQPALAAMRAGRLARIELDVCDGRRWSIRPGDLRRFRIGWPRRPRTLAERAAAPEI</sequence>
<dbReference type="InterPro" id="IPR016631">
    <property type="entry name" value="Regulatory_RpfE"/>
</dbReference>
<proteinExistence type="predicted"/>
<evidence type="ECO:0000313" key="2">
    <source>
        <dbReference type="Proteomes" id="UP000322981"/>
    </source>
</evidence>
<evidence type="ECO:0000313" key="1">
    <source>
        <dbReference type="EMBL" id="KAA6183586.1"/>
    </source>
</evidence>
<dbReference type="AlphaFoldDB" id="A0A5M8FIL3"/>
<organism evidence="1 2">
    <name type="scientific">Thiohalocapsa marina</name>
    <dbReference type="NCBI Taxonomy" id="424902"/>
    <lineage>
        <taxon>Bacteria</taxon>
        <taxon>Pseudomonadati</taxon>
        <taxon>Pseudomonadota</taxon>
        <taxon>Gammaproteobacteria</taxon>
        <taxon>Chromatiales</taxon>
        <taxon>Chromatiaceae</taxon>
        <taxon>Thiohalocapsa</taxon>
    </lineage>
</organism>
<dbReference type="Proteomes" id="UP000322981">
    <property type="component" value="Unassembled WGS sequence"/>
</dbReference>
<name>A0A5M8FIL3_9GAMM</name>
<dbReference type="OrthoDB" id="5295974at2"/>
<dbReference type="PIRSF" id="PIRSF015283">
    <property type="entry name" value="Regulatory_RpfE"/>
    <property type="match status" value="1"/>
</dbReference>